<keyword evidence="11 12" id="KW-0472">Membrane</keyword>
<evidence type="ECO:0000256" key="12">
    <source>
        <dbReference type="RuleBase" id="RU363101"/>
    </source>
</evidence>
<evidence type="ECO:0000256" key="10">
    <source>
        <dbReference type="ARBA" id="ARBA00022989"/>
    </source>
</evidence>
<dbReference type="RefSeq" id="WP_124685423.1">
    <property type="nucleotide sequence ID" value="NZ_CP033970.1"/>
</dbReference>
<evidence type="ECO:0000313" key="13">
    <source>
        <dbReference type="EMBL" id="AZG15690.1"/>
    </source>
</evidence>
<dbReference type="Proteomes" id="UP000270411">
    <property type="component" value="Chromosome 2"/>
</dbReference>
<keyword evidence="8 12" id="KW-0812">Transmembrane</keyword>
<evidence type="ECO:0000256" key="1">
    <source>
        <dbReference type="ARBA" id="ARBA00002442"/>
    </source>
</evidence>
<comment type="similarity">
    <text evidence="3 12">Belongs to the CcmD/CycX/HelD family.</text>
</comment>
<dbReference type="GO" id="GO:0015886">
    <property type="term" value="P:heme transport"/>
    <property type="evidence" value="ECO:0007669"/>
    <property type="project" value="InterPro"/>
</dbReference>
<keyword evidence="10 12" id="KW-1133">Transmembrane helix</keyword>
<keyword evidence="5 12" id="KW-0813">Transport</keyword>
<gene>
    <name evidence="13" type="primary">ccmD</name>
    <name evidence="13" type="ORF">EHF44_19690</name>
</gene>
<evidence type="ECO:0000256" key="5">
    <source>
        <dbReference type="ARBA" id="ARBA00022448"/>
    </source>
</evidence>
<dbReference type="KEGG" id="cpau:EHF44_19690"/>
<accession>A0A3G8H6H4</accession>
<dbReference type="GO" id="GO:0017004">
    <property type="term" value="P:cytochrome complex assembly"/>
    <property type="evidence" value="ECO:0007669"/>
    <property type="project" value="UniProtKB-KW"/>
</dbReference>
<evidence type="ECO:0000256" key="11">
    <source>
        <dbReference type="ARBA" id="ARBA00023136"/>
    </source>
</evidence>
<evidence type="ECO:0000256" key="9">
    <source>
        <dbReference type="ARBA" id="ARBA00022748"/>
    </source>
</evidence>
<name>A0A3G8H6H4_9BURK</name>
<comment type="subcellular location">
    <subcellularLocation>
        <location evidence="2 12">Cell inner membrane</location>
        <topology evidence="2 12">Single-pass membrane protein</topology>
    </subcellularLocation>
</comment>
<dbReference type="InterPro" id="IPR007078">
    <property type="entry name" value="Haem_export_protD_CcmD"/>
</dbReference>
<evidence type="ECO:0000256" key="8">
    <source>
        <dbReference type="ARBA" id="ARBA00022692"/>
    </source>
</evidence>
<dbReference type="NCBIfam" id="TIGR03141">
    <property type="entry name" value="cytochro_ccmD"/>
    <property type="match status" value="1"/>
</dbReference>
<protein>
    <recommendedName>
        <fullName evidence="4 12">Heme exporter protein D</fullName>
    </recommendedName>
</protein>
<keyword evidence="7 12" id="KW-0997">Cell inner membrane</keyword>
<reference evidence="14" key="1">
    <citation type="submission" date="2018-11" db="EMBL/GenBank/DDBJ databases">
        <title>FDA dAtabase for Regulatory Grade micrObial Sequences (FDA-ARGOS): Supporting development and validation of Infectious Disease Dx tests.</title>
        <authorList>
            <person name="Goldberg B."/>
            <person name="Campos J."/>
            <person name="Tallon L."/>
            <person name="Sadzewicz L."/>
            <person name="Zhao X."/>
            <person name="Vavikolanu K."/>
            <person name="Mehta A."/>
            <person name="Aluvathingal J."/>
            <person name="Nadendla S."/>
            <person name="Geyer C."/>
            <person name="Nandy P."/>
            <person name="Yan Y."/>
            <person name="Sichtig H."/>
        </authorList>
    </citation>
    <scope>NUCLEOTIDE SEQUENCE [LARGE SCALE GENOMIC DNA]</scope>
    <source>
        <strain evidence="14">FDAARGOS_614</strain>
    </source>
</reference>
<keyword evidence="9 12" id="KW-0201">Cytochrome c-type biogenesis</keyword>
<dbReference type="AlphaFoldDB" id="A0A3G8H6H4"/>
<evidence type="ECO:0000256" key="4">
    <source>
        <dbReference type="ARBA" id="ARBA00016461"/>
    </source>
</evidence>
<sequence length="42" mass="4440">MSGHTAYIVGAFGVALAAIVLELGWLARRRRRGTADGRSDAP</sequence>
<evidence type="ECO:0000313" key="14">
    <source>
        <dbReference type="Proteomes" id="UP000270411"/>
    </source>
</evidence>
<keyword evidence="6 12" id="KW-1003">Cell membrane</keyword>
<proteinExistence type="inferred from homology"/>
<evidence type="ECO:0000256" key="7">
    <source>
        <dbReference type="ARBA" id="ARBA00022519"/>
    </source>
</evidence>
<feature type="transmembrane region" description="Helical" evidence="12">
    <location>
        <begin position="6"/>
        <end position="27"/>
    </location>
</feature>
<evidence type="ECO:0000256" key="6">
    <source>
        <dbReference type="ARBA" id="ARBA00022475"/>
    </source>
</evidence>
<dbReference type="GO" id="GO:0005886">
    <property type="term" value="C:plasma membrane"/>
    <property type="evidence" value="ECO:0007669"/>
    <property type="project" value="UniProtKB-SubCell"/>
</dbReference>
<evidence type="ECO:0000256" key="3">
    <source>
        <dbReference type="ARBA" id="ARBA00008741"/>
    </source>
</evidence>
<dbReference type="Pfam" id="PF04995">
    <property type="entry name" value="CcmD"/>
    <property type="match status" value="1"/>
</dbReference>
<organism evidence="13 14">
    <name type="scientific">Cupriavidus pauculus</name>
    <dbReference type="NCBI Taxonomy" id="82633"/>
    <lineage>
        <taxon>Bacteria</taxon>
        <taxon>Pseudomonadati</taxon>
        <taxon>Pseudomonadota</taxon>
        <taxon>Betaproteobacteria</taxon>
        <taxon>Burkholderiales</taxon>
        <taxon>Burkholderiaceae</taxon>
        <taxon>Cupriavidus</taxon>
    </lineage>
</organism>
<evidence type="ECO:0000256" key="2">
    <source>
        <dbReference type="ARBA" id="ARBA00004377"/>
    </source>
</evidence>
<dbReference type="EMBL" id="CP033970">
    <property type="protein sequence ID" value="AZG15690.1"/>
    <property type="molecule type" value="Genomic_DNA"/>
</dbReference>
<comment type="function">
    <text evidence="1 12">Required for the export of heme to the periplasm for the biogenesis of c-type cytochromes.</text>
</comment>